<keyword evidence="9" id="KW-0472">Membrane</keyword>
<organism evidence="12 13">
    <name type="scientific">Solanum verrucosum</name>
    <dbReference type="NCBI Taxonomy" id="315347"/>
    <lineage>
        <taxon>Eukaryota</taxon>
        <taxon>Viridiplantae</taxon>
        <taxon>Streptophyta</taxon>
        <taxon>Embryophyta</taxon>
        <taxon>Tracheophyta</taxon>
        <taxon>Spermatophyta</taxon>
        <taxon>Magnoliopsida</taxon>
        <taxon>eudicotyledons</taxon>
        <taxon>Gunneridae</taxon>
        <taxon>Pentapetalae</taxon>
        <taxon>asterids</taxon>
        <taxon>lamiids</taxon>
        <taxon>Solanales</taxon>
        <taxon>Solanaceae</taxon>
        <taxon>Solanoideae</taxon>
        <taxon>Solaneae</taxon>
        <taxon>Solanum</taxon>
    </lineage>
</organism>
<accession>A0AAF0PSE6</accession>
<dbReference type="InterPro" id="IPR004240">
    <property type="entry name" value="EMP70"/>
</dbReference>
<comment type="similarity">
    <text evidence="3 10">Belongs to the nonaspanin (TM9SF) (TC 9.A.2) family.</text>
</comment>
<evidence type="ECO:0000256" key="3">
    <source>
        <dbReference type="ARBA" id="ARBA00005227"/>
    </source>
</evidence>
<evidence type="ECO:0000256" key="2">
    <source>
        <dbReference type="ARBA" id="ARBA00004653"/>
    </source>
</evidence>
<evidence type="ECO:0000256" key="11">
    <source>
        <dbReference type="SAM" id="MobiDB-lite"/>
    </source>
</evidence>
<keyword evidence="5" id="KW-0732">Signal</keyword>
<evidence type="ECO:0000256" key="6">
    <source>
        <dbReference type="ARBA" id="ARBA00022753"/>
    </source>
</evidence>
<keyword evidence="7" id="KW-1133">Transmembrane helix</keyword>
<gene>
    <name evidence="12" type="ORF">MTR67_002435</name>
</gene>
<feature type="region of interest" description="Disordered" evidence="11">
    <location>
        <begin position="1"/>
        <end position="27"/>
    </location>
</feature>
<evidence type="ECO:0000256" key="9">
    <source>
        <dbReference type="ARBA" id="ARBA00023136"/>
    </source>
</evidence>
<proteinExistence type="inferred from homology"/>
<dbReference type="Pfam" id="PF02990">
    <property type="entry name" value="EMP70"/>
    <property type="match status" value="1"/>
</dbReference>
<dbReference type="GO" id="GO:0010008">
    <property type="term" value="C:endosome membrane"/>
    <property type="evidence" value="ECO:0007669"/>
    <property type="project" value="UniProtKB-SubCell"/>
</dbReference>
<dbReference type="GO" id="GO:0072657">
    <property type="term" value="P:protein localization to membrane"/>
    <property type="evidence" value="ECO:0007669"/>
    <property type="project" value="TreeGrafter"/>
</dbReference>
<evidence type="ECO:0000313" key="12">
    <source>
        <dbReference type="EMBL" id="WMV09050.1"/>
    </source>
</evidence>
<evidence type="ECO:0000313" key="13">
    <source>
        <dbReference type="Proteomes" id="UP001234989"/>
    </source>
</evidence>
<dbReference type="PANTHER" id="PTHR10766:SF14">
    <property type="entry name" value="TRANSMEMBRANE 9 SUPERFAMILY MEMBER 2"/>
    <property type="match status" value="1"/>
</dbReference>
<dbReference type="Proteomes" id="UP001234989">
    <property type="component" value="Chromosome 1"/>
</dbReference>
<keyword evidence="4" id="KW-0812">Transmembrane</keyword>
<dbReference type="PANTHER" id="PTHR10766">
    <property type="entry name" value="TRANSMEMBRANE 9 SUPERFAMILY PROTEIN"/>
    <property type="match status" value="1"/>
</dbReference>
<name>A0AAF0PSE6_SOLVR</name>
<keyword evidence="8" id="KW-0333">Golgi apparatus</keyword>
<evidence type="ECO:0000256" key="1">
    <source>
        <dbReference type="ARBA" id="ARBA00004337"/>
    </source>
</evidence>
<evidence type="ECO:0000256" key="7">
    <source>
        <dbReference type="ARBA" id="ARBA00022989"/>
    </source>
</evidence>
<dbReference type="AlphaFoldDB" id="A0AAF0PSE6"/>
<evidence type="ECO:0000256" key="10">
    <source>
        <dbReference type="RuleBase" id="RU363079"/>
    </source>
</evidence>
<dbReference type="EMBL" id="CP133612">
    <property type="protein sequence ID" value="WMV09050.1"/>
    <property type="molecule type" value="Genomic_DNA"/>
</dbReference>
<dbReference type="GO" id="GO:0000139">
    <property type="term" value="C:Golgi membrane"/>
    <property type="evidence" value="ECO:0007669"/>
    <property type="project" value="UniProtKB-SubCell"/>
</dbReference>
<evidence type="ECO:0000256" key="4">
    <source>
        <dbReference type="ARBA" id="ARBA00022692"/>
    </source>
</evidence>
<keyword evidence="6" id="KW-0967">Endosome</keyword>
<reference evidence="12" key="1">
    <citation type="submission" date="2023-08" db="EMBL/GenBank/DDBJ databases">
        <title>A de novo genome assembly of Solanum verrucosum Schlechtendal, a Mexican diploid species geographically isolated from the other diploid A-genome species in potato relatives.</title>
        <authorList>
            <person name="Hosaka K."/>
        </authorList>
    </citation>
    <scope>NUCLEOTIDE SEQUENCE</scope>
    <source>
        <tissue evidence="12">Young leaves</tissue>
    </source>
</reference>
<keyword evidence="13" id="KW-1185">Reference proteome</keyword>
<protein>
    <recommendedName>
        <fullName evidence="10">Transmembrane 9 superfamily member</fullName>
    </recommendedName>
</protein>
<comment type="subcellular location">
    <subcellularLocation>
        <location evidence="1">Endosome membrane</location>
        <topology evidence="1">Multi-pass membrane protein</topology>
    </subcellularLocation>
    <subcellularLocation>
        <location evidence="2">Golgi apparatus membrane</location>
        <topology evidence="2">Multi-pass membrane protein</topology>
    </subcellularLocation>
</comment>
<evidence type="ECO:0000256" key="8">
    <source>
        <dbReference type="ARBA" id="ARBA00023034"/>
    </source>
</evidence>
<sequence length="139" mass="16580">MSDSLSSHEVPKFSSRGQKQGVGEEKKEDLGEILNGDRLVSGPYALYFLVDKDFEILCRKKLTKDEVAQFQRAVDKDYYFEMYYDEFHVWGLIRRVENNEETEDTKYYQYFLYKDIHFDINYNMDSVIEITARMDPHSD</sequence>
<evidence type="ECO:0000256" key="5">
    <source>
        <dbReference type="ARBA" id="ARBA00022729"/>
    </source>
</evidence>